<evidence type="ECO:0000313" key="2">
    <source>
        <dbReference type="EMBL" id="GIO34308.1"/>
    </source>
</evidence>
<dbReference type="Gene3D" id="3.10.180.10">
    <property type="entry name" value="2,3-Dihydroxybiphenyl 1,2-Dioxygenase, domain 1"/>
    <property type="match status" value="1"/>
</dbReference>
<sequence>MKINHLNLTVTDVAASQAFLETYFGLKCQASRGDNFAVLFDDDGFVLTLMKGREVEYPKTFHIGFPQSNEEQVNRMYQRLFEDGYDVKPPQHSHAYTFYVKAPGGFMVEILC</sequence>
<name>A0A919XQE1_9BACL</name>
<reference evidence="2" key="1">
    <citation type="submission" date="2021-03" db="EMBL/GenBank/DDBJ databases">
        <title>Antimicrobial resistance genes in bacteria isolated from Japanese honey, and their potential for conferring macrolide and lincosamide resistance in the American foulbrood pathogen Paenibacillus larvae.</title>
        <authorList>
            <person name="Okamoto M."/>
            <person name="Kumagai M."/>
            <person name="Kanamori H."/>
            <person name="Takamatsu D."/>
        </authorList>
    </citation>
    <scope>NUCLEOTIDE SEQUENCE</scope>
    <source>
        <strain evidence="2">J2TS6</strain>
    </source>
</reference>
<protein>
    <submittedName>
        <fullName evidence="2">Glyoxalase</fullName>
    </submittedName>
</protein>
<dbReference type="InterPro" id="IPR037523">
    <property type="entry name" value="VOC_core"/>
</dbReference>
<dbReference type="PANTHER" id="PTHR36113">
    <property type="entry name" value="LYASE, PUTATIVE-RELATED-RELATED"/>
    <property type="match status" value="1"/>
</dbReference>
<dbReference type="RefSeq" id="WP_160044583.1">
    <property type="nucleotide sequence ID" value="NZ_BORQ01000009.1"/>
</dbReference>
<dbReference type="InterPro" id="IPR029068">
    <property type="entry name" value="Glyas_Bleomycin-R_OHBP_Dase"/>
</dbReference>
<dbReference type="CDD" id="cd06587">
    <property type="entry name" value="VOC"/>
    <property type="match status" value="1"/>
</dbReference>
<dbReference type="InterPro" id="IPR004360">
    <property type="entry name" value="Glyas_Fos-R_dOase_dom"/>
</dbReference>
<evidence type="ECO:0000313" key="3">
    <source>
        <dbReference type="Proteomes" id="UP000679779"/>
    </source>
</evidence>
<feature type="domain" description="VOC" evidence="1">
    <location>
        <begin position="2"/>
        <end position="112"/>
    </location>
</feature>
<evidence type="ECO:0000259" key="1">
    <source>
        <dbReference type="PROSITE" id="PS51819"/>
    </source>
</evidence>
<dbReference type="Proteomes" id="UP000679779">
    <property type="component" value="Unassembled WGS sequence"/>
</dbReference>
<dbReference type="Pfam" id="PF00903">
    <property type="entry name" value="Glyoxalase"/>
    <property type="match status" value="1"/>
</dbReference>
<dbReference type="PANTHER" id="PTHR36113:SF3">
    <property type="entry name" value="SLL5075 PROTEIN"/>
    <property type="match status" value="1"/>
</dbReference>
<keyword evidence="3" id="KW-1185">Reference proteome</keyword>
<organism evidence="2 3">
    <name type="scientific">Paenibacillus albilobatus</name>
    <dbReference type="NCBI Taxonomy" id="2716884"/>
    <lineage>
        <taxon>Bacteria</taxon>
        <taxon>Bacillati</taxon>
        <taxon>Bacillota</taxon>
        <taxon>Bacilli</taxon>
        <taxon>Bacillales</taxon>
        <taxon>Paenibacillaceae</taxon>
        <taxon>Paenibacillus</taxon>
    </lineage>
</organism>
<dbReference type="EMBL" id="BORQ01000009">
    <property type="protein sequence ID" value="GIO34308.1"/>
    <property type="molecule type" value="Genomic_DNA"/>
</dbReference>
<dbReference type="PROSITE" id="PS51819">
    <property type="entry name" value="VOC"/>
    <property type="match status" value="1"/>
</dbReference>
<dbReference type="AlphaFoldDB" id="A0A919XQE1"/>
<accession>A0A919XQE1</accession>
<gene>
    <name evidence="2" type="ORF">J2TS6_54490</name>
</gene>
<dbReference type="SUPFAM" id="SSF54593">
    <property type="entry name" value="Glyoxalase/Bleomycin resistance protein/Dihydroxybiphenyl dioxygenase"/>
    <property type="match status" value="1"/>
</dbReference>
<dbReference type="InterPro" id="IPR051332">
    <property type="entry name" value="Fosfomycin_Res_Enzymes"/>
</dbReference>
<proteinExistence type="predicted"/>
<comment type="caution">
    <text evidence="2">The sequence shown here is derived from an EMBL/GenBank/DDBJ whole genome shotgun (WGS) entry which is preliminary data.</text>
</comment>